<sequence length="165" mass="18903">MALKKFPAFSTLWSSYPHDSEAPPGSAHAMPCDEKDRNGYYSYENQCAIRMSHCLIKAGISLANYTDPKCKHGYARGAESLATWIWRNFGAPLQVDCANAAQKKDFINNQYWSKNGIIFFKDFYGTNNTGDHIDLLYHVNKQIRTATGDYTNDSRVKKIWFWEVN</sequence>
<evidence type="ECO:0000313" key="2">
    <source>
        <dbReference type="Proteomes" id="UP000199045"/>
    </source>
</evidence>
<name>A0A1G7R8M9_CHIFI</name>
<accession>A0A1G7R8M9</accession>
<protein>
    <submittedName>
        <fullName evidence="1">Type VI secretion system (T6SS), amidase effector protein 4</fullName>
    </submittedName>
</protein>
<dbReference type="Gene3D" id="3.90.1720.80">
    <property type="match status" value="1"/>
</dbReference>
<reference evidence="1 2" key="1">
    <citation type="submission" date="2016-10" db="EMBL/GenBank/DDBJ databases">
        <authorList>
            <person name="de Groot N.N."/>
        </authorList>
    </citation>
    <scope>NUCLEOTIDE SEQUENCE [LARGE SCALE GENOMIC DNA]</scope>
    <source>
        <strain evidence="1 2">DSM 527</strain>
    </source>
</reference>
<evidence type="ECO:0000313" key="1">
    <source>
        <dbReference type="EMBL" id="SDG07156.1"/>
    </source>
</evidence>
<dbReference type="EMBL" id="FNBN01000003">
    <property type="protein sequence ID" value="SDG07156.1"/>
    <property type="molecule type" value="Genomic_DNA"/>
</dbReference>
<dbReference type="RefSeq" id="WP_176842281.1">
    <property type="nucleotide sequence ID" value="NZ_FNBN01000003.1"/>
</dbReference>
<dbReference type="InterPro" id="IPR025562">
    <property type="entry name" value="Tae4"/>
</dbReference>
<dbReference type="STRING" id="104663.SAMN04488121_103371"/>
<proteinExistence type="predicted"/>
<dbReference type="Pfam" id="PF14113">
    <property type="entry name" value="Tae4"/>
    <property type="match status" value="1"/>
</dbReference>
<dbReference type="AlphaFoldDB" id="A0A1G7R8M9"/>
<organism evidence="1 2">
    <name type="scientific">Chitinophaga filiformis</name>
    <name type="common">Myxococcus filiformis</name>
    <name type="synonym">Flexibacter filiformis</name>
    <dbReference type="NCBI Taxonomy" id="104663"/>
    <lineage>
        <taxon>Bacteria</taxon>
        <taxon>Pseudomonadati</taxon>
        <taxon>Bacteroidota</taxon>
        <taxon>Chitinophagia</taxon>
        <taxon>Chitinophagales</taxon>
        <taxon>Chitinophagaceae</taxon>
        <taxon>Chitinophaga</taxon>
    </lineage>
</organism>
<dbReference type="Proteomes" id="UP000199045">
    <property type="component" value="Unassembled WGS sequence"/>
</dbReference>
<gene>
    <name evidence="1" type="ORF">SAMN04488121_103371</name>
</gene>